<dbReference type="InterPro" id="IPR004843">
    <property type="entry name" value="Calcineurin-like_PHP"/>
</dbReference>
<dbReference type="AlphaFoldDB" id="A0A127Q3S4"/>
<accession>A0A127Q3S4</accession>
<reference evidence="3 4" key="1">
    <citation type="submission" date="2015-11" db="EMBL/GenBank/DDBJ databases">
        <title>Exploring the genomic traits of fungus-feeding bacterial genus Collimonas.</title>
        <authorList>
            <person name="Song C."/>
            <person name="Schmidt R."/>
            <person name="de Jager V."/>
            <person name="Krzyzanowska D."/>
            <person name="Jongedijk E."/>
            <person name="Cankar K."/>
            <person name="Beekwilder J."/>
            <person name="van Veen A."/>
            <person name="de Boer W."/>
            <person name="van Veen J.A."/>
            <person name="Garbeva P."/>
        </authorList>
    </citation>
    <scope>NUCLEOTIDE SEQUENCE [LARGE SCALE GENOMIC DNA]</scope>
    <source>
        <strain evidence="3 4">Ter91</strain>
    </source>
</reference>
<evidence type="ECO:0000256" key="1">
    <source>
        <dbReference type="SAM" id="MobiDB-lite"/>
    </source>
</evidence>
<dbReference type="OrthoDB" id="8780072at2"/>
<dbReference type="SUPFAM" id="SSF56300">
    <property type="entry name" value="Metallo-dependent phosphatases"/>
    <property type="match status" value="1"/>
</dbReference>
<feature type="compositionally biased region" description="Polar residues" evidence="1">
    <location>
        <begin position="1"/>
        <end position="16"/>
    </location>
</feature>
<gene>
    <name evidence="3" type="ORF">CPter91_2272</name>
</gene>
<dbReference type="Pfam" id="PF00149">
    <property type="entry name" value="Metallophos"/>
    <property type="match status" value="1"/>
</dbReference>
<name>A0A127Q3S4_9BURK</name>
<protein>
    <recommendedName>
        <fullName evidence="2">Calcineurin-like phosphoesterase domain-containing protein</fullName>
    </recommendedName>
</protein>
<dbReference type="KEGG" id="cpra:CPter91_2272"/>
<evidence type="ECO:0000313" key="3">
    <source>
        <dbReference type="EMBL" id="AMP04636.1"/>
    </source>
</evidence>
<proteinExistence type="predicted"/>
<dbReference type="PATRIC" id="fig|279113.9.peg.2250"/>
<organism evidence="3 4">
    <name type="scientific">Collimonas pratensis</name>
    <dbReference type="NCBI Taxonomy" id="279113"/>
    <lineage>
        <taxon>Bacteria</taxon>
        <taxon>Pseudomonadati</taxon>
        <taxon>Pseudomonadota</taxon>
        <taxon>Betaproteobacteria</taxon>
        <taxon>Burkholderiales</taxon>
        <taxon>Oxalobacteraceae</taxon>
        <taxon>Collimonas</taxon>
    </lineage>
</organism>
<feature type="region of interest" description="Disordered" evidence="1">
    <location>
        <begin position="1"/>
        <end position="23"/>
    </location>
</feature>
<dbReference type="Gene3D" id="3.60.21.10">
    <property type="match status" value="1"/>
</dbReference>
<dbReference type="GO" id="GO:0016787">
    <property type="term" value="F:hydrolase activity"/>
    <property type="evidence" value="ECO:0007669"/>
    <property type="project" value="InterPro"/>
</dbReference>
<evidence type="ECO:0000259" key="2">
    <source>
        <dbReference type="Pfam" id="PF00149"/>
    </source>
</evidence>
<dbReference type="InterPro" id="IPR029052">
    <property type="entry name" value="Metallo-depent_PP-like"/>
</dbReference>
<sequence length="1001" mass="110255">MADISSSVANASSGKNQAPGVTECEKDPPISAVILYPSLGTPLILAPGQTKCSIFLGAAAEARTHFTIDEKTKQAHTIHCAVDRHLRLYDIKKKGTKTDTTQGTLFGDGKSFTKAKAAIHGWLVGDFAAGALIKNRHGQPFATISTQAAEVYRGLANVYEIEIDLTQAPFAEIGTAAFKTFAWMVEIDAEHARHQEYQGVTHVEGQDMYIHDFLHNSKNAAANHFSKPYEFNLDHLQATGLPAQRAERLMSWHPVIRSEKKALNIGHLSDVHVNVRHNALAQSPARVIEDDAAGSLADKVGGKVCNSFMALKDLFEQFGKGENRADAIFLTGDLIDFNRNIDPDKVGASIGEQWKNFNVLGKLDDKSLYKRGMDDMLMYSLVRHSYRELKLPVFMTTGNHEAYDVPYGVSPRADSSLSTWANKMGRLEGMADGMSPVMPTIKRDGWWFRSAPREEQIADLRKDVEAASEWISGKANEGIAADHNMTIYEATLAYGPTYGQIYTARNFHADNFDWFSALFTPLSDFVIPYGAKPDDPTGKDTRQILCGLEWGNGEVYINLSLDKVKGMAGDRVWRQSSSPDAQGNTVLPRATHSINDQQKLILNSAGLYKQHSNAKLLVATHFTIINYNKSPLNAKLSITPFDRVQSEGEVRVVDTPAFNDANFGTCEKNLKWYFDTFIFVDDTRRVNHHLSGHSHRSGLYRPTPEDRPNMLRRANIANARDPGLHGEQKSSDDCTNFIVSSCGGPIGVQNLYGELNGWTLRPPSGTLLDAQSGLVKQVKTSDPKKNTQPRLCVALDYLAVMSRDDDSITAPLDFMCASFKLGQASFASDVDVTLSDQMAGLACIAGINIWVFVGGRDEETGDAIKTWRRLTPSLSSGSKPLFGSSNGSKKRLTFSASDMNTLDSAFRTNGGMKIAQAFCEVQLKKPSIAAGQPNWGADMNCSDSWVFPLDIQFRMTQMGTIPLIGRPAGERGEVPDWGWLFKNYQSGPGNRYPDPQKIIKG</sequence>
<dbReference type="Proteomes" id="UP000074561">
    <property type="component" value="Chromosome"/>
</dbReference>
<dbReference type="RefSeq" id="WP_061939973.1">
    <property type="nucleotide sequence ID" value="NZ_CP013234.1"/>
</dbReference>
<feature type="domain" description="Calcineurin-like phosphoesterase" evidence="2">
    <location>
        <begin position="264"/>
        <end position="410"/>
    </location>
</feature>
<dbReference type="STRING" id="279113.CPter91_2272"/>
<dbReference type="EMBL" id="CP013234">
    <property type="protein sequence ID" value="AMP04636.1"/>
    <property type="molecule type" value="Genomic_DNA"/>
</dbReference>
<evidence type="ECO:0000313" key="4">
    <source>
        <dbReference type="Proteomes" id="UP000074561"/>
    </source>
</evidence>